<organism evidence="2 3">
    <name type="scientific">Candidatus Yanofskybacteria bacterium GW2011_GWE2_40_11</name>
    <dbReference type="NCBI Taxonomy" id="1619033"/>
    <lineage>
        <taxon>Bacteria</taxon>
        <taxon>Candidatus Yanofskyibacteriota</taxon>
    </lineage>
</organism>
<name>A0A0G0TRY2_9BACT</name>
<reference evidence="2 3" key="1">
    <citation type="journal article" date="2015" name="Nature">
        <title>rRNA introns, odd ribosomes, and small enigmatic genomes across a large radiation of phyla.</title>
        <authorList>
            <person name="Brown C.T."/>
            <person name="Hug L.A."/>
            <person name="Thomas B.C."/>
            <person name="Sharon I."/>
            <person name="Castelle C.J."/>
            <person name="Singh A."/>
            <person name="Wilkins M.J."/>
            <person name="Williams K.H."/>
            <person name="Banfield J.F."/>
        </authorList>
    </citation>
    <scope>NUCLEOTIDE SEQUENCE [LARGE SCALE GENOMIC DNA]</scope>
</reference>
<comment type="caution">
    <text evidence="2">The sequence shown here is derived from an EMBL/GenBank/DDBJ whole genome shotgun (WGS) entry which is preliminary data.</text>
</comment>
<gene>
    <name evidence="2" type="ORF">UT75_C0007G0045</name>
</gene>
<evidence type="ECO:0000259" key="1">
    <source>
        <dbReference type="Pfam" id="PF00117"/>
    </source>
</evidence>
<dbReference type="AlphaFoldDB" id="A0A0G0TRY2"/>
<proteinExistence type="predicted"/>
<dbReference type="PROSITE" id="PS51273">
    <property type="entry name" value="GATASE_TYPE_1"/>
    <property type="match status" value="1"/>
</dbReference>
<keyword evidence="2" id="KW-0315">Glutamine amidotransferase</keyword>
<dbReference type="PANTHER" id="PTHR42695:SF5">
    <property type="entry name" value="GLUTAMINE AMIDOTRANSFERASE YLR126C-RELATED"/>
    <property type="match status" value="1"/>
</dbReference>
<dbReference type="GO" id="GO:0005829">
    <property type="term" value="C:cytosol"/>
    <property type="evidence" value="ECO:0007669"/>
    <property type="project" value="TreeGrafter"/>
</dbReference>
<sequence length="256" mass="28710">MKQKKLKILFLDIFTDNEKFRKEISHMLYDGGSYSDHVRKLFGLDKSQWLRLDASKGKFPIKALDVSAIVIGGSVKDPVEGQEDKWMKETYKFINKGIKKQLPILGICGGLQFVIRALGGEIILNPKGKEFGAITVHIKRSDPLFEGLKKSFIVPSNHKCMVGKFDGDAKLLASSKMCAIQALAIGDRIRLVQFHPERTEDQNMAIAKASKEQLIKDGVIRSGKEYPKFLKSLKVNSEAGRIIINNFLNNFVINGD</sequence>
<evidence type="ECO:0000313" key="2">
    <source>
        <dbReference type="EMBL" id="KKR40597.1"/>
    </source>
</evidence>
<dbReference type="Gene3D" id="3.40.50.880">
    <property type="match status" value="1"/>
</dbReference>
<evidence type="ECO:0000313" key="3">
    <source>
        <dbReference type="Proteomes" id="UP000034072"/>
    </source>
</evidence>
<dbReference type="Pfam" id="PF00117">
    <property type="entry name" value="GATase"/>
    <property type="match status" value="1"/>
</dbReference>
<keyword evidence="2" id="KW-0808">Transferase</keyword>
<dbReference type="InterPro" id="IPR017926">
    <property type="entry name" value="GATASE"/>
</dbReference>
<dbReference type="SUPFAM" id="SSF52317">
    <property type="entry name" value="Class I glutamine amidotransferase-like"/>
    <property type="match status" value="1"/>
</dbReference>
<feature type="domain" description="Glutamine amidotransferase" evidence="1">
    <location>
        <begin position="62"/>
        <end position="201"/>
    </location>
</feature>
<dbReference type="InterPro" id="IPR029062">
    <property type="entry name" value="Class_I_gatase-like"/>
</dbReference>
<accession>A0A0G0TRY2</accession>
<dbReference type="Proteomes" id="UP000034072">
    <property type="component" value="Unassembled WGS sequence"/>
</dbReference>
<dbReference type="CDD" id="cd01741">
    <property type="entry name" value="GATase1_1"/>
    <property type="match status" value="1"/>
</dbReference>
<protein>
    <submittedName>
        <fullName evidence="2">Class I glutamine amidotransferase family protein</fullName>
    </submittedName>
</protein>
<dbReference type="EMBL" id="LBXZ01000007">
    <property type="protein sequence ID" value="KKR40597.1"/>
    <property type="molecule type" value="Genomic_DNA"/>
</dbReference>
<dbReference type="PANTHER" id="PTHR42695">
    <property type="entry name" value="GLUTAMINE AMIDOTRANSFERASE YLR126C-RELATED"/>
    <property type="match status" value="1"/>
</dbReference>
<dbReference type="InterPro" id="IPR044992">
    <property type="entry name" value="ChyE-like"/>
</dbReference>
<dbReference type="GO" id="GO:0016740">
    <property type="term" value="F:transferase activity"/>
    <property type="evidence" value="ECO:0007669"/>
    <property type="project" value="UniProtKB-KW"/>
</dbReference>